<accession>A0A368VBA5</accession>
<proteinExistence type="predicted"/>
<feature type="region of interest" description="Disordered" evidence="1">
    <location>
        <begin position="1"/>
        <end position="20"/>
    </location>
</feature>
<evidence type="ECO:0000313" key="2">
    <source>
        <dbReference type="EMBL" id="RCW38537.1"/>
    </source>
</evidence>
<evidence type="ECO:0000313" key="3">
    <source>
        <dbReference type="Proteomes" id="UP000252733"/>
    </source>
</evidence>
<comment type="caution">
    <text evidence="2">The sequence shown here is derived from an EMBL/GenBank/DDBJ whole genome shotgun (WGS) entry which is preliminary data.</text>
</comment>
<name>A0A368VBA5_9BACT</name>
<protein>
    <recommendedName>
        <fullName evidence="4">Reverse transcriptase (RNA-dependent DNA polymerase)</fullName>
    </recommendedName>
</protein>
<feature type="non-terminal residue" evidence="2">
    <location>
        <position position="81"/>
    </location>
</feature>
<reference evidence="2 3" key="1">
    <citation type="submission" date="2018-07" db="EMBL/GenBank/DDBJ databases">
        <title>Freshwater and sediment microbial communities from various areas in North America, analyzing microbe dynamics in response to fracking.</title>
        <authorList>
            <person name="Lamendella R."/>
        </authorList>
    </citation>
    <scope>NUCLEOTIDE SEQUENCE [LARGE SCALE GENOMIC DNA]</scope>
    <source>
        <strain evidence="2 3">160A</strain>
    </source>
</reference>
<organism evidence="2 3">
    <name type="scientific">Marinilabilia salmonicolor</name>
    <dbReference type="NCBI Taxonomy" id="989"/>
    <lineage>
        <taxon>Bacteria</taxon>
        <taxon>Pseudomonadati</taxon>
        <taxon>Bacteroidota</taxon>
        <taxon>Bacteroidia</taxon>
        <taxon>Marinilabiliales</taxon>
        <taxon>Marinilabiliaceae</taxon>
        <taxon>Marinilabilia</taxon>
    </lineage>
</organism>
<dbReference type="EMBL" id="QPIZ01000003">
    <property type="protein sequence ID" value="RCW38537.1"/>
    <property type="molecule type" value="Genomic_DNA"/>
</dbReference>
<dbReference type="AlphaFoldDB" id="A0A368VBA5"/>
<keyword evidence="3" id="KW-1185">Reference proteome</keyword>
<sequence length="81" mass="9097">MPGRSKLKAYQPVESVTGNRKEEMEEALIEKILQPANLSMACREVVRNKGAGGVDGMKVSELEAYLHEHRSTLTEQVRTRN</sequence>
<gene>
    <name evidence="2" type="ORF">DFO77_1031</name>
</gene>
<evidence type="ECO:0000256" key="1">
    <source>
        <dbReference type="SAM" id="MobiDB-lite"/>
    </source>
</evidence>
<dbReference type="Proteomes" id="UP000252733">
    <property type="component" value="Unassembled WGS sequence"/>
</dbReference>
<evidence type="ECO:0008006" key="4">
    <source>
        <dbReference type="Google" id="ProtNLM"/>
    </source>
</evidence>